<dbReference type="AlphaFoldDB" id="A0A843SEX2"/>
<evidence type="ECO:0000313" key="3">
    <source>
        <dbReference type="EMBL" id="MQA22829.1"/>
    </source>
</evidence>
<proteinExistence type="predicted"/>
<feature type="chain" id="PRO_5032779477" evidence="1">
    <location>
        <begin position="23"/>
        <end position="277"/>
    </location>
</feature>
<evidence type="ECO:0000256" key="1">
    <source>
        <dbReference type="SAM" id="SignalP"/>
    </source>
</evidence>
<sequence length="277" mass="30653">MTERLSTVLLAILLLAAPAARAAAAPCAPARAGLSDLGYSAYREGGVIHGSTADVLEEMHRRSGCAFQLAWYPHGRLYAQFFNGSLDITGASLRTPERDRHGLWLPYTYTHFELLLLNKDAGKFRSLADFVDHSSAHLNVTRGISYSAATMVQMERLQKLGRLEYVNDYGVVFRKILAGRAEGTLAPPAIHVLHQRQFHMLGKMTGTPFAESPRAMVGMYVSKQVPAAARRRYIDALRAIVGDGTVQKIYERYLGEEITRRIFSGGVRDILEAMPDS</sequence>
<organism evidence="3 4">
    <name type="scientific">Rugamonas rivuli</name>
    <dbReference type="NCBI Taxonomy" id="2743358"/>
    <lineage>
        <taxon>Bacteria</taxon>
        <taxon>Pseudomonadati</taxon>
        <taxon>Pseudomonadota</taxon>
        <taxon>Betaproteobacteria</taxon>
        <taxon>Burkholderiales</taxon>
        <taxon>Oxalobacteraceae</taxon>
        <taxon>Telluria group</taxon>
        <taxon>Rugamonas</taxon>
    </lineage>
</organism>
<dbReference type="Proteomes" id="UP000444318">
    <property type="component" value="Unassembled WGS sequence"/>
</dbReference>
<dbReference type="EMBL" id="WHUF01000007">
    <property type="protein sequence ID" value="MQA22829.1"/>
    <property type="molecule type" value="Genomic_DNA"/>
</dbReference>
<dbReference type="RefSeq" id="WP_152808276.1">
    <property type="nucleotide sequence ID" value="NZ_WHUF01000007.1"/>
</dbReference>
<dbReference type="Gene3D" id="3.40.190.10">
    <property type="entry name" value="Periplasmic binding protein-like II"/>
    <property type="match status" value="2"/>
</dbReference>
<keyword evidence="4" id="KW-1185">Reference proteome</keyword>
<feature type="signal peptide" evidence="1">
    <location>
        <begin position="1"/>
        <end position="22"/>
    </location>
</feature>
<protein>
    <submittedName>
        <fullName evidence="3">Transporter substrate-binding domain-containing protein</fullName>
    </submittedName>
</protein>
<dbReference type="SUPFAM" id="SSF53850">
    <property type="entry name" value="Periplasmic binding protein-like II"/>
    <property type="match status" value="1"/>
</dbReference>
<feature type="domain" description="Solute-binding protein family 3/N-terminal" evidence="2">
    <location>
        <begin position="41"/>
        <end position="256"/>
    </location>
</feature>
<dbReference type="Pfam" id="PF00497">
    <property type="entry name" value="SBP_bac_3"/>
    <property type="match status" value="1"/>
</dbReference>
<evidence type="ECO:0000313" key="4">
    <source>
        <dbReference type="Proteomes" id="UP000444318"/>
    </source>
</evidence>
<comment type="caution">
    <text evidence="3">The sequence shown here is derived from an EMBL/GenBank/DDBJ whole genome shotgun (WGS) entry which is preliminary data.</text>
</comment>
<keyword evidence="1" id="KW-0732">Signal</keyword>
<name>A0A843SEX2_9BURK</name>
<reference evidence="3 4" key="1">
    <citation type="submission" date="2019-10" db="EMBL/GenBank/DDBJ databases">
        <title>Two novel species isolated from a subtropical stream in China.</title>
        <authorList>
            <person name="Lu H."/>
        </authorList>
    </citation>
    <scope>NUCLEOTIDE SEQUENCE [LARGE SCALE GENOMIC DNA]</scope>
    <source>
        <strain evidence="3 4">FT103W</strain>
    </source>
</reference>
<accession>A0A843SEX2</accession>
<evidence type="ECO:0000259" key="2">
    <source>
        <dbReference type="Pfam" id="PF00497"/>
    </source>
</evidence>
<dbReference type="InterPro" id="IPR001638">
    <property type="entry name" value="Solute-binding_3/MltF_N"/>
</dbReference>
<gene>
    <name evidence="3" type="ORF">GEV01_25240</name>
</gene>